<reference evidence="4 5" key="1">
    <citation type="submission" date="2017-06" db="EMBL/GenBank/DDBJ databases">
        <authorList>
            <person name="Kim H.J."/>
            <person name="Triplett B.A."/>
        </authorList>
    </citation>
    <scope>NUCLEOTIDE SEQUENCE [LARGE SCALE GENOMIC DNA]</scope>
    <source>
        <strain evidence="4 5">DSM 25597</strain>
    </source>
</reference>
<feature type="transmembrane region" description="Helical" evidence="3">
    <location>
        <begin position="232"/>
        <end position="253"/>
    </location>
</feature>
<gene>
    <name evidence="4" type="ORF">SAMN06265376_107176</name>
</gene>
<organism evidence="4 5">
    <name type="scientific">Dokdonia pacifica</name>
    <dbReference type="NCBI Taxonomy" id="1627892"/>
    <lineage>
        <taxon>Bacteria</taxon>
        <taxon>Pseudomonadati</taxon>
        <taxon>Bacteroidota</taxon>
        <taxon>Flavobacteriia</taxon>
        <taxon>Flavobacteriales</taxon>
        <taxon>Flavobacteriaceae</taxon>
        <taxon>Dokdonia</taxon>
    </lineage>
</organism>
<accession>A0A239C9Y7</accession>
<keyword evidence="5" id="KW-1185">Reference proteome</keyword>
<proteinExistence type="inferred from homology"/>
<feature type="transmembrane region" description="Helical" evidence="3">
    <location>
        <begin position="107"/>
        <end position="138"/>
    </location>
</feature>
<dbReference type="PANTHER" id="PTHR30413">
    <property type="entry name" value="INNER MEMBRANE TRANSPORT PERMEASE"/>
    <property type="match status" value="1"/>
</dbReference>
<dbReference type="EMBL" id="FZNY01000007">
    <property type="protein sequence ID" value="SNS16264.1"/>
    <property type="molecule type" value="Genomic_DNA"/>
</dbReference>
<feature type="transmembrane region" description="Helical" evidence="3">
    <location>
        <begin position="144"/>
        <end position="168"/>
    </location>
</feature>
<dbReference type="OrthoDB" id="9786910at2"/>
<name>A0A239C9Y7_9FLAO</name>
<dbReference type="Proteomes" id="UP000198379">
    <property type="component" value="Unassembled WGS sequence"/>
</dbReference>
<dbReference type="RefSeq" id="WP_089373173.1">
    <property type="nucleotide sequence ID" value="NZ_BMEP01000004.1"/>
</dbReference>
<evidence type="ECO:0000256" key="2">
    <source>
        <dbReference type="ARBA" id="ARBA00022448"/>
    </source>
</evidence>
<sequence length="265" mass="30400">MDNYTYTFPKQSKKFLLQELIKLRLLADLKRSFLGWLWLLILPVFAILTWIFMKGAGILEPGKMEIPYTAFVLLSTTIWALFFDTYKNCSQIFITYGKTLLVNKLPINIIIFNELIVGAVKFFIPFIFIIIYFLYIGISLHPFVFIFPIVLLPLQLFGAAVGLLTGLFSALAKDFTFLMDNFIKLFLLLSPVVYTPEVSTGLLTKVIKYNPLTYLISSPRNLLLNGELYQPMISLICALCVTILFMLLTRFFVINTARILEREGV</sequence>
<dbReference type="PANTHER" id="PTHR30413:SF10">
    <property type="entry name" value="CAPSULE POLYSACCHARIDE EXPORT INNER-MEMBRANE PROTEIN CTRC"/>
    <property type="match status" value="1"/>
</dbReference>
<feature type="transmembrane region" description="Helical" evidence="3">
    <location>
        <begin position="33"/>
        <end position="53"/>
    </location>
</feature>
<evidence type="ECO:0000313" key="5">
    <source>
        <dbReference type="Proteomes" id="UP000198379"/>
    </source>
</evidence>
<comment type="similarity">
    <text evidence="1">Belongs to the ABC-2 integral membrane protein family.</text>
</comment>
<evidence type="ECO:0000256" key="3">
    <source>
        <dbReference type="SAM" id="Phobius"/>
    </source>
</evidence>
<dbReference type="AlphaFoldDB" id="A0A239C9Y7"/>
<feature type="transmembrane region" description="Helical" evidence="3">
    <location>
        <begin position="175"/>
        <end position="194"/>
    </location>
</feature>
<evidence type="ECO:0000313" key="4">
    <source>
        <dbReference type="EMBL" id="SNS16264.1"/>
    </source>
</evidence>
<evidence type="ECO:0000256" key="1">
    <source>
        <dbReference type="ARBA" id="ARBA00007783"/>
    </source>
</evidence>
<keyword evidence="3" id="KW-0472">Membrane</keyword>
<feature type="transmembrane region" description="Helical" evidence="3">
    <location>
        <begin position="65"/>
        <end position="86"/>
    </location>
</feature>
<protein>
    <submittedName>
        <fullName evidence="4">ABC-type polysaccharide/polyol phosphate export permease</fullName>
    </submittedName>
</protein>
<dbReference type="GO" id="GO:0015920">
    <property type="term" value="P:lipopolysaccharide transport"/>
    <property type="evidence" value="ECO:0007669"/>
    <property type="project" value="TreeGrafter"/>
</dbReference>
<keyword evidence="3" id="KW-1133">Transmembrane helix</keyword>
<keyword evidence="3" id="KW-0812">Transmembrane</keyword>
<keyword evidence="2" id="KW-0813">Transport</keyword>